<evidence type="ECO:0000313" key="2">
    <source>
        <dbReference type="Proteomes" id="UP000675781"/>
    </source>
</evidence>
<dbReference type="RefSeq" id="WP_212534178.1">
    <property type="nucleotide sequence ID" value="NZ_JAGSOG010000608.1"/>
</dbReference>
<proteinExistence type="predicted"/>
<dbReference type="EMBL" id="JAGSOG010000608">
    <property type="protein sequence ID" value="MBR7839764.1"/>
    <property type="molecule type" value="Genomic_DNA"/>
</dbReference>
<gene>
    <name evidence="1" type="ORF">KDL01_41355</name>
</gene>
<dbReference type="Proteomes" id="UP000675781">
    <property type="component" value="Unassembled WGS sequence"/>
</dbReference>
<comment type="caution">
    <text evidence="1">The sequence shown here is derived from an EMBL/GenBank/DDBJ whole genome shotgun (WGS) entry which is preliminary data.</text>
</comment>
<sequence length="276" mass="28336">MDFYNGSAGTVDLIVDVSGYFVIAQGDGYEQVVPTRILDTNSSTGGHKGALTPSAPIKLKVAGVGGVPADAKAVEVNLTVAGPTKPSLVVAYPDGGSEPTVSNVNFSSGQTIANAAIVPIGSDGYIDIRTPVGSNRMVVDVDGYFSANLTEAPSAYEPVTPFRAVDTRQDGGPLYPGGSWHVPFGLDRSGNLDNPPVTGAVTNVTVTSVTASGVLAVYPNDDGIPNASSLNFTKGSTVANLVFSTPGPDGNTDYLDNSSAAWLQLIVDVFGYFQSA</sequence>
<reference evidence="1" key="1">
    <citation type="submission" date="2021-04" db="EMBL/GenBank/DDBJ databases">
        <title>Genome based classification of Actinospica acidithermotolerans sp. nov., an actinobacterium isolated from an Indonesian hot spring.</title>
        <authorList>
            <person name="Kusuma A.B."/>
            <person name="Putra K.E."/>
            <person name="Nafisah S."/>
            <person name="Loh J."/>
            <person name="Nouioui I."/>
            <person name="Goodfellow M."/>
        </authorList>
    </citation>
    <scope>NUCLEOTIDE SEQUENCE</scope>
    <source>
        <strain evidence="1">CSCA 57</strain>
    </source>
</reference>
<keyword evidence="2" id="KW-1185">Reference proteome</keyword>
<dbReference type="AlphaFoldDB" id="A0A941F1S9"/>
<accession>A0A941F1S9</accession>
<protein>
    <submittedName>
        <fullName evidence="1">Uncharacterized protein</fullName>
    </submittedName>
</protein>
<evidence type="ECO:0000313" key="1">
    <source>
        <dbReference type="EMBL" id="MBR7839764.1"/>
    </source>
</evidence>
<organism evidence="1 2">
    <name type="scientific">Actinospica durhamensis</name>
    <dbReference type="NCBI Taxonomy" id="1508375"/>
    <lineage>
        <taxon>Bacteria</taxon>
        <taxon>Bacillati</taxon>
        <taxon>Actinomycetota</taxon>
        <taxon>Actinomycetes</taxon>
        <taxon>Catenulisporales</taxon>
        <taxon>Actinospicaceae</taxon>
        <taxon>Actinospica</taxon>
    </lineage>
</organism>
<name>A0A941F1S9_9ACTN</name>